<dbReference type="Proteomes" id="UP000681967">
    <property type="component" value="Unassembled WGS sequence"/>
</dbReference>
<name>A0A8S3E6Y2_9BILA</name>
<feature type="region of interest" description="Disordered" evidence="1">
    <location>
        <begin position="1"/>
        <end position="48"/>
    </location>
</feature>
<dbReference type="Proteomes" id="UP000681720">
    <property type="component" value="Unassembled WGS sequence"/>
</dbReference>
<accession>A0A8S3E6Y2</accession>
<dbReference type="EMBL" id="CAJOBJ010233976">
    <property type="protein sequence ID" value="CAF5061086.1"/>
    <property type="molecule type" value="Genomic_DNA"/>
</dbReference>
<evidence type="ECO:0000313" key="4">
    <source>
        <dbReference type="EMBL" id="CAF5061086.1"/>
    </source>
</evidence>
<dbReference type="EMBL" id="CAJOBH010165132">
    <property type="protein sequence ID" value="CAF4892481.1"/>
    <property type="molecule type" value="Genomic_DNA"/>
</dbReference>
<comment type="caution">
    <text evidence="5">The sequence shown here is derived from an EMBL/GenBank/DDBJ whole genome shotgun (WGS) entry which is preliminary data.</text>
</comment>
<protein>
    <submittedName>
        <fullName evidence="5">Uncharacterized protein</fullName>
    </submittedName>
</protein>
<evidence type="ECO:0000313" key="5">
    <source>
        <dbReference type="EMBL" id="CAF5063754.1"/>
    </source>
</evidence>
<evidence type="ECO:0000313" key="2">
    <source>
        <dbReference type="EMBL" id="CAF4889124.1"/>
    </source>
</evidence>
<feature type="compositionally biased region" description="Low complexity" evidence="1">
    <location>
        <begin position="26"/>
        <end position="48"/>
    </location>
</feature>
<dbReference type="EMBL" id="CAJOBH010164148">
    <property type="protein sequence ID" value="CAF4889124.1"/>
    <property type="molecule type" value="Genomic_DNA"/>
</dbReference>
<proteinExistence type="predicted"/>
<organism evidence="5 6">
    <name type="scientific">Rotaria magnacalcarata</name>
    <dbReference type="NCBI Taxonomy" id="392030"/>
    <lineage>
        <taxon>Eukaryota</taxon>
        <taxon>Metazoa</taxon>
        <taxon>Spiralia</taxon>
        <taxon>Gnathifera</taxon>
        <taxon>Rotifera</taxon>
        <taxon>Eurotatoria</taxon>
        <taxon>Bdelloidea</taxon>
        <taxon>Philodinida</taxon>
        <taxon>Philodinidae</taxon>
        <taxon>Rotaria</taxon>
    </lineage>
</organism>
<evidence type="ECO:0000256" key="1">
    <source>
        <dbReference type="SAM" id="MobiDB-lite"/>
    </source>
</evidence>
<gene>
    <name evidence="2" type="ORF">BYL167_LOCUS51678</name>
    <name evidence="3" type="ORF">BYL167_LOCUS51817</name>
    <name evidence="4" type="ORF">GIL414_LOCUS60529</name>
    <name evidence="5" type="ORF">GIL414_LOCUS60690</name>
</gene>
<feature type="non-terminal residue" evidence="5">
    <location>
        <position position="1"/>
    </location>
</feature>
<dbReference type="AlphaFoldDB" id="A0A8S3E6Y2"/>
<sequence>MNHWNSINSGGDMDIDSKPFAQPESTNTNNRNTNRSGTNTTTMGRRGV</sequence>
<evidence type="ECO:0000313" key="6">
    <source>
        <dbReference type="Proteomes" id="UP000681720"/>
    </source>
</evidence>
<reference evidence="5" key="1">
    <citation type="submission" date="2021-02" db="EMBL/GenBank/DDBJ databases">
        <authorList>
            <person name="Nowell W R."/>
        </authorList>
    </citation>
    <scope>NUCLEOTIDE SEQUENCE</scope>
</reference>
<evidence type="ECO:0000313" key="3">
    <source>
        <dbReference type="EMBL" id="CAF4892481.1"/>
    </source>
</evidence>
<dbReference type="EMBL" id="CAJOBJ010235224">
    <property type="protein sequence ID" value="CAF5063754.1"/>
    <property type="molecule type" value="Genomic_DNA"/>
</dbReference>